<feature type="signal peptide" evidence="1">
    <location>
        <begin position="1"/>
        <end position="18"/>
    </location>
</feature>
<feature type="chain" id="PRO_5046580352" evidence="1">
    <location>
        <begin position="19"/>
        <end position="94"/>
    </location>
</feature>
<sequence>MRTVRLAIAALVSTGLLAAPFAAEAKKVRSSRHYSTGVVAPTYSGAGAPAAQPGASYGSSGQTVGTVTAPSIGSYNWPSVGVTNSVPTWSNTTR</sequence>
<comment type="caution">
    <text evidence="2">The sequence shown here is derived from an EMBL/GenBank/DDBJ whole genome shotgun (WGS) entry which is preliminary data.</text>
</comment>
<dbReference type="RefSeq" id="WP_197960394.1">
    <property type="nucleotide sequence ID" value="NZ_JACCHP010000009.1"/>
</dbReference>
<accession>A0ABS0PQ67</accession>
<gene>
    <name evidence="2" type="ORF">HZZ13_15300</name>
</gene>
<dbReference type="Proteomes" id="UP000807370">
    <property type="component" value="Unassembled WGS sequence"/>
</dbReference>
<organism evidence="2 3">
    <name type="scientific">Bradyrhizobium agreste</name>
    <dbReference type="NCBI Taxonomy" id="2751811"/>
    <lineage>
        <taxon>Bacteria</taxon>
        <taxon>Pseudomonadati</taxon>
        <taxon>Pseudomonadota</taxon>
        <taxon>Alphaproteobacteria</taxon>
        <taxon>Hyphomicrobiales</taxon>
        <taxon>Nitrobacteraceae</taxon>
        <taxon>Bradyrhizobium</taxon>
    </lineage>
</organism>
<evidence type="ECO:0000313" key="3">
    <source>
        <dbReference type="Proteomes" id="UP000807370"/>
    </source>
</evidence>
<keyword evidence="1" id="KW-0732">Signal</keyword>
<evidence type="ECO:0000256" key="1">
    <source>
        <dbReference type="SAM" id="SignalP"/>
    </source>
</evidence>
<keyword evidence="3" id="KW-1185">Reference proteome</keyword>
<reference evidence="2 3" key="1">
    <citation type="submission" date="2020-07" db="EMBL/GenBank/DDBJ databases">
        <title>Bradyrhizobium diversity isolated from nodules of indigenous legumes of Western Australia.</title>
        <authorList>
            <person name="Klepa M.S."/>
        </authorList>
    </citation>
    <scope>NUCLEOTIDE SEQUENCE [LARGE SCALE GENOMIC DNA]</scope>
    <source>
        <strain evidence="2 3">CNPSo 4010</strain>
    </source>
</reference>
<name>A0ABS0PQ67_9BRAD</name>
<protein>
    <submittedName>
        <fullName evidence="2">Uncharacterized protein</fullName>
    </submittedName>
</protein>
<dbReference type="EMBL" id="JACCHP010000009">
    <property type="protein sequence ID" value="MBH5399131.1"/>
    <property type="molecule type" value="Genomic_DNA"/>
</dbReference>
<proteinExistence type="predicted"/>
<evidence type="ECO:0000313" key="2">
    <source>
        <dbReference type="EMBL" id="MBH5399131.1"/>
    </source>
</evidence>